<reference evidence="1" key="1">
    <citation type="journal article" date="2023" name="bioRxiv">
        <title>Scaffold-level genome assemblies of two parasitoid biocontrol wasps reveal the parthenogenesis mechanism and an associated novel virus.</title>
        <authorList>
            <person name="Inwood S."/>
            <person name="Skelly J."/>
            <person name="Guhlin J."/>
            <person name="Harrop T."/>
            <person name="Goldson S."/>
            <person name="Dearden P."/>
        </authorList>
    </citation>
    <scope>NUCLEOTIDE SEQUENCE</scope>
    <source>
        <strain evidence="1">Irish</strain>
        <tissue evidence="1">Whole body</tissue>
    </source>
</reference>
<gene>
    <name evidence="1" type="ORF">PV328_001817</name>
</gene>
<reference evidence="1" key="2">
    <citation type="submission" date="2023-03" db="EMBL/GenBank/DDBJ databases">
        <authorList>
            <person name="Inwood S.N."/>
            <person name="Skelly J.G."/>
            <person name="Guhlin J."/>
            <person name="Harrop T.W.R."/>
            <person name="Goldson S.G."/>
            <person name="Dearden P.K."/>
        </authorList>
    </citation>
    <scope>NUCLEOTIDE SEQUENCE</scope>
    <source>
        <strain evidence="1">Irish</strain>
        <tissue evidence="1">Whole body</tissue>
    </source>
</reference>
<comment type="caution">
    <text evidence="1">The sequence shown here is derived from an EMBL/GenBank/DDBJ whole genome shotgun (WGS) entry which is preliminary data.</text>
</comment>
<evidence type="ECO:0008006" key="3">
    <source>
        <dbReference type="Google" id="ProtNLM"/>
    </source>
</evidence>
<dbReference type="Proteomes" id="UP001168990">
    <property type="component" value="Unassembled WGS sequence"/>
</dbReference>
<protein>
    <recommendedName>
        <fullName evidence="3">Proteasome assembly chaperone 4</fullName>
    </recommendedName>
</protein>
<sequence length="131" mass="14939">MANVDVNNSDMELLSSNFKFHDFDVQVGEAKYFCEIIIMKNSFFLWIGESNDGKMNDLSFGFKSIYENTPISTKLMGSMDDTTSLNIAKRLTKKYEKPVYISFNAPVNNSILPKIEQGICEELKNYPELLA</sequence>
<keyword evidence="2" id="KW-1185">Reference proteome</keyword>
<accession>A0AA39KY01</accession>
<dbReference type="PANTHER" id="PTHR33559">
    <property type="entry name" value="PROTEASOME ASSEMBLY CHAPERONE 4"/>
    <property type="match status" value="1"/>
</dbReference>
<dbReference type="Pfam" id="PF16093">
    <property type="entry name" value="PAC4"/>
    <property type="match status" value="1"/>
</dbReference>
<evidence type="ECO:0000313" key="2">
    <source>
        <dbReference type="Proteomes" id="UP001168990"/>
    </source>
</evidence>
<dbReference type="GO" id="GO:0043248">
    <property type="term" value="P:proteasome assembly"/>
    <property type="evidence" value="ECO:0007669"/>
    <property type="project" value="InterPro"/>
</dbReference>
<proteinExistence type="predicted"/>
<dbReference type="AlphaFoldDB" id="A0AA39KY01"/>
<name>A0AA39KY01_9HYME</name>
<dbReference type="EMBL" id="JAQQBS010000001">
    <property type="protein sequence ID" value="KAK0177807.1"/>
    <property type="molecule type" value="Genomic_DNA"/>
</dbReference>
<evidence type="ECO:0000313" key="1">
    <source>
        <dbReference type="EMBL" id="KAK0177807.1"/>
    </source>
</evidence>
<organism evidence="1 2">
    <name type="scientific">Microctonus aethiopoides</name>
    <dbReference type="NCBI Taxonomy" id="144406"/>
    <lineage>
        <taxon>Eukaryota</taxon>
        <taxon>Metazoa</taxon>
        <taxon>Ecdysozoa</taxon>
        <taxon>Arthropoda</taxon>
        <taxon>Hexapoda</taxon>
        <taxon>Insecta</taxon>
        <taxon>Pterygota</taxon>
        <taxon>Neoptera</taxon>
        <taxon>Endopterygota</taxon>
        <taxon>Hymenoptera</taxon>
        <taxon>Apocrita</taxon>
        <taxon>Ichneumonoidea</taxon>
        <taxon>Braconidae</taxon>
        <taxon>Euphorinae</taxon>
        <taxon>Microctonus</taxon>
    </lineage>
</organism>
<dbReference type="PANTHER" id="PTHR33559:SF1">
    <property type="entry name" value="PROTEASOME ASSEMBLY CHAPERONE 4"/>
    <property type="match status" value="1"/>
</dbReference>
<dbReference type="InterPro" id="IPR032157">
    <property type="entry name" value="PAC4"/>
</dbReference>